<dbReference type="AlphaFoldDB" id="A0A0A2MMU7"/>
<proteinExistence type="predicted"/>
<evidence type="ECO:0000313" key="2">
    <source>
        <dbReference type="Proteomes" id="UP000030111"/>
    </source>
</evidence>
<accession>A0A0A2MMU7</accession>
<gene>
    <name evidence="1" type="ORF">Q766_06575</name>
</gene>
<sequence>MAALEYTSLIGKARILHRWFPEEIPALLETMDGMLTAIQQEVPQRLKGWEFTIRNDALQEALLKEAQQVIREHGAAMYRNDKLFAEQLFTGLKRVYTGYCLITYAPTRKLHNRKFALAVELLFGI</sequence>
<protein>
    <submittedName>
        <fullName evidence="1">Uncharacterized protein</fullName>
    </submittedName>
</protein>
<dbReference type="OrthoDB" id="969612at2"/>
<dbReference type="RefSeq" id="WP_026991799.1">
    <property type="nucleotide sequence ID" value="NZ_JRLY01000004.1"/>
</dbReference>
<dbReference type="eggNOG" id="ENOG50311DS">
    <property type="taxonomic scope" value="Bacteria"/>
</dbReference>
<evidence type="ECO:0000313" key="1">
    <source>
        <dbReference type="EMBL" id="KGO93624.1"/>
    </source>
</evidence>
<keyword evidence="2" id="KW-1185">Reference proteome</keyword>
<organism evidence="1 2">
    <name type="scientific">Flavobacterium subsaxonicum WB 4.1-42 = DSM 21790</name>
    <dbReference type="NCBI Taxonomy" id="1121898"/>
    <lineage>
        <taxon>Bacteria</taxon>
        <taxon>Pseudomonadati</taxon>
        <taxon>Bacteroidota</taxon>
        <taxon>Flavobacteriia</taxon>
        <taxon>Flavobacteriales</taxon>
        <taxon>Flavobacteriaceae</taxon>
        <taxon>Flavobacterium</taxon>
    </lineage>
</organism>
<reference evidence="1 2" key="1">
    <citation type="submission" date="2013-09" db="EMBL/GenBank/DDBJ databases">
        <authorList>
            <person name="Zeng Z."/>
            <person name="Chen C."/>
        </authorList>
    </citation>
    <scope>NUCLEOTIDE SEQUENCE [LARGE SCALE GENOMIC DNA]</scope>
    <source>
        <strain evidence="1 2">WB 4.1-42</strain>
    </source>
</reference>
<dbReference type="Proteomes" id="UP000030111">
    <property type="component" value="Unassembled WGS sequence"/>
</dbReference>
<comment type="caution">
    <text evidence="1">The sequence shown here is derived from an EMBL/GenBank/DDBJ whole genome shotgun (WGS) entry which is preliminary data.</text>
</comment>
<dbReference type="STRING" id="1121898.GCA_000422725_00333"/>
<dbReference type="EMBL" id="JRLY01000004">
    <property type="protein sequence ID" value="KGO93624.1"/>
    <property type="molecule type" value="Genomic_DNA"/>
</dbReference>
<name>A0A0A2MMU7_9FLAO</name>